<evidence type="ECO:0000256" key="11">
    <source>
        <dbReference type="ARBA" id="ARBA00023154"/>
    </source>
</evidence>
<dbReference type="NCBIfam" id="TIGR01246">
    <property type="entry name" value="dapE_proteo"/>
    <property type="match status" value="1"/>
</dbReference>
<dbReference type="Gene3D" id="3.40.630.10">
    <property type="entry name" value="Zn peptidases"/>
    <property type="match status" value="2"/>
</dbReference>
<accession>A0A1H6GX88</accession>
<sequence>MSAVFDPLTLAQALIRRPSVTPEDAGAIDLLIDALTPMGFVCHEIRSATGGPEIRNLYARRGTGGPNFCFAGHTDVVPPGQGWSVDPFAAQVIDGRLFGRGAADMKGGIACFVAAVAQKLAEGEPSGSISLLITGDEEGRAVDGTVKVLDWLKARGETIDACLVGEPTNPRHLGEMIKIGRRGSLNARLRVIGTQGHSAYPHLADNPIPRLIEILRHLTDAPLDQGTDHFQPSTLALTTVDVGNPATNVIPAEARAGFNIRFNDLHSGLSLTRRIEQVARESGGQVEVSVEISGEAFLTPPGRLSDSLIAAIQAETGLSPDLSTSGGTSDARFIRSVCPVVEFGLVGQTIHKADENVAVADLTGLTAIYRRLLDEWVGA</sequence>
<evidence type="ECO:0000313" key="17">
    <source>
        <dbReference type="EMBL" id="SEH27826.1"/>
    </source>
</evidence>
<evidence type="ECO:0000256" key="1">
    <source>
        <dbReference type="ARBA" id="ARBA00005130"/>
    </source>
</evidence>
<dbReference type="EC" id="3.5.1.18" evidence="4 15"/>
<dbReference type="SUPFAM" id="SSF55031">
    <property type="entry name" value="Bacterial exopeptidase dimerisation domain"/>
    <property type="match status" value="1"/>
</dbReference>
<dbReference type="SUPFAM" id="SSF53187">
    <property type="entry name" value="Zn-dependent exopeptidases"/>
    <property type="match status" value="1"/>
</dbReference>
<dbReference type="InterPro" id="IPR002933">
    <property type="entry name" value="Peptidase_M20"/>
</dbReference>
<dbReference type="HAMAP" id="MF_01690">
    <property type="entry name" value="DapE"/>
    <property type="match status" value="1"/>
</dbReference>
<dbReference type="RefSeq" id="WP_074765422.1">
    <property type="nucleotide sequence ID" value="NZ_FNWO01000002.1"/>
</dbReference>
<comment type="function">
    <text evidence="15">Catalyzes the hydrolysis of N-succinyl-L,L-diaminopimelic acid (SDAP), forming succinate and LL-2,6-diaminopimelate (DAP), an intermediate involved in the bacterial biosynthesis of lysine and meso-diaminopimelic acid, an essential component of bacterial cell walls.</text>
</comment>
<dbReference type="Pfam" id="PF07687">
    <property type="entry name" value="M20_dimer"/>
    <property type="match status" value="1"/>
</dbReference>
<evidence type="ECO:0000256" key="12">
    <source>
        <dbReference type="ARBA" id="ARBA00023285"/>
    </source>
</evidence>
<dbReference type="PROSITE" id="PS00759">
    <property type="entry name" value="ARGE_DAPE_CPG2_2"/>
    <property type="match status" value="1"/>
</dbReference>
<dbReference type="InterPro" id="IPR036264">
    <property type="entry name" value="Bact_exopeptidase_dim_dom"/>
</dbReference>
<dbReference type="GO" id="GO:0008777">
    <property type="term" value="F:acetylornithine deacetylase activity"/>
    <property type="evidence" value="ECO:0007669"/>
    <property type="project" value="TreeGrafter"/>
</dbReference>
<evidence type="ECO:0000256" key="7">
    <source>
        <dbReference type="ARBA" id="ARBA00022723"/>
    </source>
</evidence>
<feature type="binding site" evidence="15">
    <location>
        <position position="138"/>
    </location>
    <ligand>
        <name>Zn(2+)</name>
        <dbReference type="ChEBI" id="CHEBI:29105"/>
        <label>2</label>
    </ligand>
</feature>
<dbReference type="Pfam" id="PF01546">
    <property type="entry name" value="Peptidase_M20"/>
    <property type="match status" value="1"/>
</dbReference>
<evidence type="ECO:0000256" key="14">
    <source>
        <dbReference type="ARBA" id="ARBA00051301"/>
    </source>
</evidence>
<evidence type="ECO:0000256" key="9">
    <source>
        <dbReference type="ARBA" id="ARBA00022833"/>
    </source>
</evidence>
<dbReference type="GO" id="GO:0006526">
    <property type="term" value="P:L-arginine biosynthetic process"/>
    <property type="evidence" value="ECO:0007669"/>
    <property type="project" value="TreeGrafter"/>
</dbReference>
<gene>
    <name evidence="15" type="primary">dapE</name>
    <name evidence="17" type="ORF">SAMN04244559_00608</name>
</gene>
<keyword evidence="18" id="KW-1185">Reference proteome</keyword>
<comment type="catalytic activity">
    <reaction evidence="14 15">
        <text>N-succinyl-(2S,6S)-2,6-diaminopimelate + H2O = (2S,6S)-2,6-diaminopimelate + succinate</text>
        <dbReference type="Rhea" id="RHEA:22608"/>
        <dbReference type="ChEBI" id="CHEBI:15377"/>
        <dbReference type="ChEBI" id="CHEBI:30031"/>
        <dbReference type="ChEBI" id="CHEBI:57609"/>
        <dbReference type="ChEBI" id="CHEBI:58087"/>
        <dbReference type="EC" id="3.5.1.18"/>
    </reaction>
</comment>
<name>A0A1H6GX88_MAGFU</name>
<dbReference type="PANTHER" id="PTHR43808:SF31">
    <property type="entry name" value="N-ACETYL-L-CITRULLINE DEACETYLASE"/>
    <property type="match status" value="1"/>
</dbReference>
<dbReference type="Proteomes" id="UP000182983">
    <property type="component" value="Unassembled WGS sequence"/>
</dbReference>
<feature type="active site" description="Proton acceptor" evidence="15">
    <location>
        <position position="137"/>
    </location>
</feature>
<comment type="pathway">
    <text evidence="1 15">Amino-acid biosynthesis; L-lysine biosynthesis via DAP pathway; LL-2,6-diaminopimelate from (S)-tetrahydrodipicolinate (succinylase route): step 3/3.</text>
</comment>
<organism evidence="17 18">
    <name type="scientific">Magnetospirillum fulvum</name>
    <name type="common">Rhodospirillum fulvum</name>
    <dbReference type="NCBI Taxonomy" id="1082"/>
    <lineage>
        <taxon>Bacteria</taxon>
        <taxon>Pseudomonadati</taxon>
        <taxon>Pseudomonadota</taxon>
        <taxon>Alphaproteobacteria</taxon>
        <taxon>Rhodospirillales</taxon>
        <taxon>Rhodospirillaceae</taxon>
        <taxon>Magnetospirillum</taxon>
    </lineage>
</organism>
<evidence type="ECO:0000256" key="2">
    <source>
        <dbReference type="ARBA" id="ARBA00006746"/>
    </source>
</evidence>
<comment type="subunit">
    <text evidence="3 15">Homodimer.</text>
</comment>
<dbReference type="PANTHER" id="PTHR43808">
    <property type="entry name" value="ACETYLORNITHINE DEACETYLASE"/>
    <property type="match status" value="1"/>
</dbReference>
<evidence type="ECO:0000256" key="3">
    <source>
        <dbReference type="ARBA" id="ARBA00011738"/>
    </source>
</evidence>
<evidence type="ECO:0000256" key="15">
    <source>
        <dbReference type="HAMAP-Rule" id="MF_01690"/>
    </source>
</evidence>
<evidence type="ECO:0000259" key="16">
    <source>
        <dbReference type="Pfam" id="PF07687"/>
    </source>
</evidence>
<feature type="binding site" evidence="15">
    <location>
        <position position="351"/>
    </location>
    <ligand>
        <name>Zn(2+)</name>
        <dbReference type="ChEBI" id="CHEBI:29105"/>
        <label>2</label>
    </ligand>
</feature>
<reference evidence="18" key="1">
    <citation type="submission" date="2016-10" db="EMBL/GenBank/DDBJ databases">
        <authorList>
            <person name="Varghese N."/>
            <person name="Submissions S."/>
        </authorList>
    </citation>
    <scope>NUCLEOTIDE SEQUENCE [LARGE SCALE GENOMIC DNA]</scope>
    <source>
        <strain evidence="18">DSM 13234</strain>
    </source>
</reference>
<keyword evidence="7 15" id="KW-0479">Metal-binding</keyword>
<dbReference type="OrthoDB" id="9809784at2"/>
<keyword evidence="11 15" id="KW-0457">Lysine biosynthesis</keyword>
<feature type="binding site" evidence="15">
    <location>
        <position position="104"/>
    </location>
    <ligand>
        <name>Zn(2+)</name>
        <dbReference type="ChEBI" id="CHEBI:29105"/>
        <label>2</label>
    </ligand>
</feature>
<evidence type="ECO:0000256" key="13">
    <source>
        <dbReference type="ARBA" id="ARBA00031891"/>
    </source>
</evidence>
<dbReference type="GO" id="GO:0019877">
    <property type="term" value="P:diaminopimelate biosynthetic process"/>
    <property type="evidence" value="ECO:0007669"/>
    <property type="project" value="UniProtKB-UniRule"/>
</dbReference>
<dbReference type="GO" id="GO:0008270">
    <property type="term" value="F:zinc ion binding"/>
    <property type="evidence" value="ECO:0007669"/>
    <property type="project" value="UniProtKB-UniRule"/>
</dbReference>
<evidence type="ECO:0000256" key="5">
    <source>
        <dbReference type="ARBA" id="ARBA00022391"/>
    </source>
</evidence>
<evidence type="ECO:0000313" key="18">
    <source>
        <dbReference type="Proteomes" id="UP000182983"/>
    </source>
</evidence>
<feature type="binding site" evidence="15">
    <location>
        <position position="166"/>
    </location>
    <ligand>
        <name>Zn(2+)</name>
        <dbReference type="ChEBI" id="CHEBI:29105"/>
        <label>1</label>
    </ligand>
</feature>
<keyword evidence="8 15" id="KW-0378">Hydrolase</keyword>
<keyword evidence="6 15" id="KW-0028">Amino-acid biosynthesis</keyword>
<feature type="active site" evidence="15">
    <location>
        <position position="75"/>
    </location>
</feature>
<comment type="similarity">
    <text evidence="2 15">Belongs to the peptidase M20A family. DapE subfamily.</text>
</comment>
<proteinExistence type="inferred from homology"/>
<dbReference type="InterPro" id="IPR001261">
    <property type="entry name" value="ArgE/DapE_CS"/>
</dbReference>
<evidence type="ECO:0000256" key="8">
    <source>
        <dbReference type="ARBA" id="ARBA00022801"/>
    </source>
</evidence>
<dbReference type="InterPro" id="IPR050072">
    <property type="entry name" value="Peptidase_M20A"/>
</dbReference>
<dbReference type="CDD" id="cd03891">
    <property type="entry name" value="M20_DapE_proteobac"/>
    <property type="match status" value="1"/>
</dbReference>
<dbReference type="InterPro" id="IPR005941">
    <property type="entry name" value="DapE_proteobac"/>
</dbReference>
<evidence type="ECO:0000256" key="4">
    <source>
        <dbReference type="ARBA" id="ARBA00011921"/>
    </source>
</evidence>
<dbReference type="InterPro" id="IPR011650">
    <property type="entry name" value="Peptidase_M20_dimer"/>
</dbReference>
<dbReference type="UniPathway" id="UPA00034">
    <property type="reaction ID" value="UER00021"/>
</dbReference>
<keyword evidence="9 15" id="KW-0862">Zinc</keyword>
<feature type="binding site" evidence="15">
    <location>
        <position position="104"/>
    </location>
    <ligand>
        <name>Zn(2+)</name>
        <dbReference type="ChEBI" id="CHEBI:29105"/>
        <label>1</label>
    </ligand>
</feature>
<dbReference type="GO" id="GO:0050897">
    <property type="term" value="F:cobalt ion binding"/>
    <property type="evidence" value="ECO:0007669"/>
    <property type="project" value="UniProtKB-UniRule"/>
</dbReference>
<comment type="cofactor">
    <cofactor evidence="15">
        <name>Zn(2+)</name>
        <dbReference type="ChEBI" id="CHEBI:29105"/>
    </cofactor>
    <cofactor evidence="15">
        <name>Co(2+)</name>
        <dbReference type="ChEBI" id="CHEBI:48828"/>
    </cofactor>
    <text evidence="15">Binds 2 Zn(2+) or Co(2+) ions per subunit.</text>
</comment>
<dbReference type="GO" id="GO:0009089">
    <property type="term" value="P:lysine biosynthetic process via diaminopimelate"/>
    <property type="evidence" value="ECO:0007669"/>
    <property type="project" value="UniProtKB-UniRule"/>
</dbReference>
<keyword evidence="10 15" id="KW-0220">Diaminopimelate biosynthesis</keyword>
<dbReference type="NCBIfam" id="NF009557">
    <property type="entry name" value="PRK13009.1"/>
    <property type="match status" value="1"/>
</dbReference>
<dbReference type="EMBL" id="FNWO01000002">
    <property type="protein sequence ID" value="SEH27826.1"/>
    <property type="molecule type" value="Genomic_DNA"/>
</dbReference>
<evidence type="ECO:0000256" key="6">
    <source>
        <dbReference type="ARBA" id="ARBA00022605"/>
    </source>
</evidence>
<dbReference type="AlphaFoldDB" id="A0A1H6GX88"/>
<feature type="binding site" evidence="15">
    <location>
        <position position="73"/>
    </location>
    <ligand>
        <name>Zn(2+)</name>
        <dbReference type="ChEBI" id="CHEBI:29105"/>
        <label>1</label>
    </ligand>
</feature>
<dbReference type="GO" id="GO:0009014">
    <property type="term" value="F:succinyl-diaminopimelate desuccinylase activity"/>
    <property type="evidence" value="ECO:0007669"/>
    <property type="project" value="UniProtKB-UniRule"/>
</dbReference>
<protein>
    <recommendedName>
        <fullName evidence="5 15">Succinyl-diaminopimelate desuccinylase</fullName>
        <shortName evidence="15">SDAP desuccinylase</shortName>
        <ecNumber evidence="4 15">3.5.1.18</ecNumber>
    </recommendedName>
    <alternativeName>
        <fullName evidence="13 15">N-succinyl-LL-2,6-diaminoheptanedioate amidohydrolase</fullName>
    </alternativeName>
</protein>
<feature type="domain" description="Peptidase M20 dimerisation" evidence="16">
    <location>
        <begin position="179"/>
        <end position="283"/>
    </location>
</feature>
<keyword evidence="12 15" id="KW-0170">Cobalt</keyword>
<evidence type="ECO:0000256" key="10">
    <source>
        <dbReference type="ARBA" id="ARBA00022915"/>
    </source>
</evidence>